<evidence type="ECO:0000313" key="2">
    <source>
        <dbReference type="EMBL" id="GAN99223.1"/>
    </source>
</evidence>
<dbReference type="InterPro" id="IPR000836">
    <property type="entry name" value="PRTase_dom"/>
</dbReference>
<dbReference type="PANTHER" id="PTHR43218">
    <property type="entry name" value="PHOSPHORIBOSYLTRANSFERASE-RELATED"/>
    <property type="match status" value="1"/>
</dbReference>
<gene>
    <name evidence="2" type="ORF">Gxy13693_018_048</name>
</gene>
<dbReference type="CDD" id="cd06223">
    <property type="entry name" value="PRTases_typeI"/>
    <property type="match status" value="1"/>
</dbReference>
<proteinExistence type="predicted"/>
<dbReference type="Gene3D" id="3.40.50.2020">
    <property type="match status" value="1"/>
</dbReference>
<dbReference type="GO" id="GO:0016757">
    <property type="term" value="F:glycosyltransferase activity"/>
    <property type="evidence" value="ECO:0007669"/>
    <property type="project" value="UniProtKB-KW"/>
</dbReference>
<keyword evidence="2" id="KW-0808">Transferase</keyword>
<dbReference type="Proteomes" id="UP000032683">
    <property type="component" value="Unassembled WGS sequence"/>
</dbReference>
<organism evidence="2 3">
    <name type="scientific">Komagataeibacter xylinus NBRC 13693</name>
    <dbReference type="NCBI Taxonomy" id="1234668"/>
    <lineage>
        <taxon>Bacteria</taxon>
        <taxon>Pseudomonadati</taxon>
        <taxon>Pseudomonadota</taxon>
        <taxon>Alphaproteobacteria</taxon>
        <taxon>Acetobacterales</taxon>
        <taxon>Acetobacteraceae</taxon>
        <taxon>Komagataeibacter</taxon>
    </lineage>
</organism>
<accession>A0A0D6Q7D1</accession>
<feature type="domain" description="Phosphoribosyltransferase" evidence="1">
    <location>
        <begin position="60"/>
        <end position="186"/>
    </location>
</feature>
<dbReference type="InterPro" id="IPR029057">
    <property type="entry name" value="PRTase-like"/>
</dbReference>
<dbReference type="NCBIfam" id="NF004689">
    <property type="entry name" value="PRK06031.1"/>
    <property type="match status" value="1"/>
</dbReference>
<comment type="caution">
    <text evidence="2">The sequence shown here is derived from an EMBL/GenBank/DDBJ whole genome shotgun (WGS) entry which is preliminary data.</text>
</comment>
<evidence type="ECO:0000259" key="1">
    <source>
        <dbReference type="Pfam" id="PF00156"/>
    </source>
</evidence>
<keyword evidence="2" id="KW-0328">Glycosyltransferase</keyword>
<reference evidence="2 3" key="1">
    <citation type="submission" date="2012-11" db="EMBL/GenBank/DDBJ databases">
        <title>Whole genome sequence of Gluconacetobacter xylinus NBRC 13693.</title>
        <authorList>
            <person name="Azuma Y."/>
            <person name="Higashiura N."/>
            <person name="Hirakawa H."/>
            <person name="Matsushita K."/>
        </authorList>
    </citation>
    <scope>NUCLEOTIDE SEQUENCE [LARGE SCALE GENOMIC DNA]</scope>
    <source>
        <strain evidence="2 3">NBRC 13693</strain>
    </source>
</reference>
<dbReference type="PANTHER" id="PTHR43218:SF1">
    <property type="entry name" value="PHOSPHORIBOSYLTRANSFERASE"/>
    <property type="match status" value="1"/>
</dbReference>
<dbReference type="RefSeq" id="WP_242405367.1">
    <property type="nucleotide sequence ID" value="NZ_BANJ01000018.1"/>
</dbReference>
<evidence type="ECO:0000313" key="3">
    <source>
        <dbReference type="Proteomes" id="UP000032683"/>
    </source>
</evidence>
<dbReference type="EMBL" id="BANJ01000018">
    <property type="protein sequence ID" value="GAN99223.1"/>
    <property type="molecule type" value="Genomic_DNA"/>
</dbReference>
<dbReference type="Pfam" id="PF00156">
    <property type="entry name" value="Pribosyltran"/>
    <property type="match status" value="1"/>
</dbReference>
<name>A0A0D6Q7D1_KOMXY</name>
<dbReference type="SUPFAM" id="SSF53271">
    <property type="entry name" value="PRTase-like"/>
    <property type="match status" value="1"/>
</dbReference>
<sequence>MSIPPYQTRFYPSPMTGERPCHDTTYPVRLRDGSTLVLPLRPLPDGEKAIALLMSNQTAFAVEHALVRLLTDLARELQPEVIVGVPTMGLAYARPVAENLGFDDYVALGHSRKFWYDDALSQPLTSSTSPDQAKRLYLDPALIERVRGRRVLVMDDVLNTGRTAVAAIGLMQRVQARIVGITAVLTEGWAWRDALQQVGEDMPGLVHALGHIPMFGRSAGGWEPLAGT</sequence>
<dbReference type="AlphaFoldDB" id="A0A0D6Q7D1"/>
<protein>
    <submittedName>
        <fullName evidence="2">Phosphoribosyltransferase</fullName>
    </submittedName>
</protein>